<name>E1RH11_METP4</name>
<keyword evidence="1" id="KW-0812">Transmembrane</keyword>
<proteinExistence type="predicted"/>
<keyword evidence="1" id="KW-0472">Membrane</keyword>
<evidence type="ECO:0000256" key="1">
    <source>
        <dbReference type="SAM" id="Phobius"/>
    </source>
</evidence>
<keyword evidence="1" id="KW-1133">Transmembrane helix</keyword>
<dbReference type="Proteomes" id="UP000006565">
    <property type="component" value="Chromosome"/>
</dbReference>
<accession>E1RH11</accession>
<dbReference type="HOGENOM" id="CLU_1335066_0_0_2"/>
<dbReference type="STRING" id="679926.Mpet_0461"/>
<evidence type="ECO:0000313" key="2">
    <source>
        <dbReference type="EMBL" id="ADN35235.1"/>
    </source>
</evidence>
<gene>
    <name evidence="2" type="ordered locus">Mpet_0461</name>
</gene>
<sequence>MQRYDFKKFKIHLDTNFKDSLRLLENSNTDWEEAVEVFSNFFEELEKMPISTERNVKMLLATRFFNHILSSLILTLYSLYVDSVICSRTAIESLAAFKLICANPKKAESYHADNFPSPIKVRIELENLGYTTEANNIRTIYKSDSELTHITRDHERFSMDYNYFTKDGQLFVGGHFSKDDTEYMIKYLPTLIHWFLMPLDNTISD</sequence>
<keyword evidence="3" id="KW-1185">Reference proteome</keyword>
<dbReference type="EMBL" id="CP002117">
    <property type="protein sequence ID" value="ADN35235.1"/>
    <property type="molecule type" value="Genomic_DNA"/>
</dbReference>
<dbReference type="AlphaFoldDB" id="E1RH11"/>
<reference evidence="2 3" key="1">
    <citation type="journal article" date="2010" name="Stand. Genomic Sci.">
        <title>Complete genome sequence of Methanoplanus petrolearius type strain (SEBR 4847).</title>
        <authorList>
            <person name="Brambilla E."/>
            <person name="Djao O.D."/>
            <person name="Daligault H."/>
            <person name="Lapidus A."/>
            <person name="Lucas S."/>
            <person name="Hammon N."/>
            <person name="Nolan M."/>
            <person name="Tice H."/>
            <person name="Cheng J.F."/>
            <person name="Han C."/>
            <person name="Tapia R."/>
            <person name="Goodwin L."/>
            <person name="Pitluck S."/>
            <person name="Liolios K."/>
            <person name="Ivanova N."/>
            <person name="Mavromatis K."/>
            <person name="Mikhailova N."/>
            <person name="Pati A."/>
            <person name="Chen A."/>
            <person name="Palaniappan K."/>
            <person name="Land M."/>
            <person name="Hauser L."/>
            <person name="Chang Y.J."/>
            <person name="Jeffries C.D."/>
            <person name="Rohde M."/>
            <person name="Spring S."/>
            <person name="Sikorski J."/>
            <person name="Goker M."/>
            <person name="Woyke T."/>
            <person name="Bristow J."/>
            <person name="Eisen J.A."/>
            <person name="Markowitz V."/>
            <person name="Hugenholtz P."/>
            <person name="Kyrpides N.C."/>
            <person name="Klenk H.P."/>
        </authorList>
    </citation>
    <scope>NUCLEOTIDE SEQUENCE [LARGE SCALE GENOMIC DNA]</scope>
    <source>
        <strain evidence="3">DSM 11571 / OCM 486 / SEBR 4847</strain>
    </source>
</reference>
<feature type="transmembrane region" description="Helical" evidence="1">
    <location>
        <begin position="64"/>
        <end position="81"/>
    </location>
</feature>
<protein>
    <submittedName>
        <fullName evidence="2">Uncharacterized protein</fullName>
    </submittedName>
</protein>
<dbReference type="KEGG" id="mpi:Mpet_0461"/>
<evidence type="ECO:0000313" key="3">
    <source>
        <dbReference type="Proteomes" id="UP000006565"/>
    </source>
</evidence>
<organism evidence="2 3">
    <name type="scientific">Methanolacinia petrolearia (strain DSM 11571 / OCM 486 / SEBR 4847)</name>
    <name type="common">Methanoplanus petrolearius</name>
    <dbReference type="NCBI Taxonomy" id="679926"/>
    <lineage>
        <taxon>Archaea</taxon>
        <taxon>Methanobacteriati</taxon>
        <taxon>Methanobacteriota</taxon>
        <taxon>Stenosarchaea group</taxon>
        <taxon>Methanomicrobia</taxon>
        <taxon>Methanomicrobiales</taxon>
        <taxon>Methanomicrobiaceae</taxon>
        <taxon>Methanolacinia</taxon>
    </lineage>
</organism>